<organism evidence="3 4">
    <name type="scientific">Leptosia nina</name>
    <dbReference type="NCBI Taxonomy" id="320188"/>
    <lineage>
        <taxon>Eukaryota</taxon>
        <taxon>Metazoa</taxon>
        <taxon>Ecdysozoa</taxon>
        <taxon>Arthropoda</taxon>
        <taxon>Hexapoda</taxon>
        <taxon>Insecta</taxon>
        <taxon>Pterygota</taxon>
        <taxon>Neoptera</taxon>
        <taxon>Endopterygota</taxon>
        <taxon>Lepidoptera</taxon>
        <taxon>Glossata</taxon>
        <taxon>Ditrysia</taxon>
        <taxon>Papilionoidea</taxon>
        <taxon>Pieridae</taxon>
        <taxon>Pierinae</taxon>
        <taxon>Leptosia</taxon>
    </lineage>
</organism>
<dbReference type="PANTHER" id="PTHR19918:SF52">
    <property type="entry name" value="PROTEIN CORTEX"/>
    <property type="match status" value="1"/>
</dbReference>
<dbReference type="EMBL" id="CAVLEF010000009">
    <property type="protein sequence ID" value="CAK1546975.1"/>
    <property type="molecule type" value="Genomic_DNA"/>
</dbReference>
<dbReference type="InterPro" id="IPR036322">
    <property type="entry name" value="WD40_repeat_dom_sf"/>
</dbReference>
<proteinExistence type="predicted"/>
<accession>A0AAV1JEP6</accession>
<sequence length="388" mass="44098">MEHFAFNKKNAPKPWNQRIYISRLNKVFGIEEPNIDHTLKPWPCKPRKRSCLSSADFVLDLPTLNYSNVPEILDWSCNDFLVAALGNGYHMWDWGSQTVSGKGYSIHNFNSCKFDPRGELLLLGTDMKEIEVHDNTINKRISLGTCVCPKRGCTRGMVASFTRKSELISHFRKVPGRRGLAIHSVRISPDAQFAAITTLYSKEVLIVTWPYLKPFHVFEFEDSFTTTITWHPWRNCLLGRGAVTKCKQAHVSMCFPPSGKIEEAVLPGSGYSLDTMLFSDTTGELAISLYDRDKGLLHPKSSSSLLVMSDMKTVVDLWKDEGRIELNRVVTMIFSPDGTKLATATSGEDLIIWNFLPETKQKEKPRRKYNFSAIPVYMDALTHKRVLR</sequence>
<evidence type="ECO:0000313" key="4">
    <source>
        <dbReference type="Proteomes" id="UP001497472"/>
    </source>
</evidence>
<dbReference type="PANTHER" id="PTHR19918">
    <property type="entry name" value="CELL DIVISION CYCLE 20 CDC20 FIZZY -RELATED"/>
    <property type="match status" value="1"/>
</dbReference>
<dbReference type="InterPro" id="IPR015943">
    <property type="entry name" value="WD40/YVTN_repeat-like_dom_sf"/>
</dbReference>
<dbReference type="GO" id="GO:1990757">
    <property type="term" value="F:ubiquitin ligase activator activity"/>
    <property type="evidence" value="ECO:0007669"/>
    <property type="project" value="TreeGrafter"/>
</dbReference>
<keyword evidence="1" id="KW-0853">WD repeat</keyword>
<keyword evidence="2" id="KW-0677">Repeat</keyword>
<name>A0AAV1JEP6_9NEOP</name>
<keyword evidence="4" id="KW-1185">Reference proteome</keyword>
<dbReference type="GO" id="GO:1905786">
    <property type="term" value="P:positive regulation of anaphase-promoting complex-dependent catabolic process"/>
    <property type="evidence" value="ECO:0007669"/>
    <property type="project" value="TreeGrafter"/>
</dbReference>
<dbReference type="Proteomes" id="UP001497472">
    <property type="component" value="Unassembled WGS sequence"/>
</dbReference>
<evidence type="ECO:0000256" key="1">
    <source>
        <dbReference type="ARBA" id="ARBA00022574"/>
    </source>
</evidence>
<dbReference type="GO" id="GO:0005680">
    <property type="term" value="C:anaphase-promoting complex"/>
    <property type="evidence" value="ECO:0007669"/>
    <property type="project" value="TreeGrafter"/>
</dbReference>
<dbReference type="SUPFAM" id="SSF50978">
    <property type="entry name" value="WD40 repeat-like"/>
    <property type="match status" value="1"/>
</dbReference>
<comment type="caution">
    <text evidence="3">The sequence shown here is derived from an EMBL/GenBank/DDBJ whole genome shotgun (WGS) entry which is preliminary data.</text>
</comment>
<dbReference type="Gene3D" id="2.130.10.10">
    <property type="entry name" value="YVTN repeat-like/Quinoprotein amine dehydrogenase"/>
    <property type="match status" value="1"/>
</dbReference>
<protein>
    <recommendedName>
        <fullName evidence="5">Protein cortex</fullName>
    </recommendedName>
</protein>
<dbReference type="InterPro" id="IPR033010">
    <property type="entry name" value="Cdc20/Fizzy"/>
</dbReference>
<evidence type="ECO:0008006" key="5">
    <source>
        <dbReference type="Google" id="ProtNLM"/>
    </source>
</evidence>
<dbReference type="GO" id="GO:0010997">
    <property type="term" value="F:anaphase-promoting complex binding"/>
    <property type="evidence" value="ECO:0007669"/>
    <property type="project" value="InterPro"/>
</dbReference>
<evidence type="ECO:0000313" key="3">
    <source>
        <dbReference type="EMBL" id="CAK1546975.1"/>
    </source>
</evidence>
<evidence type="ECO:0000256" key="2">
    <source>
        <dbReference type="ARBA" id="ARBA00022737"/>
    </source>
</evidence>
<dbReference type="GO" id="GO:0031145">
    <property type="term" value="P:anaphase-promoting complex-dependent catabolic process"/>
    <property type="evidence" value="ECO:0007669"/>
    <property type="project" value="TreeGrafter"/>
</dbReference>
<dbReference type="AlphaFoldDB" id="A0AAV1JEP6"/>
<reference evidence="3 4" key="1">
    <citation type="submission" date="2023-11" db="EMBL/GenBank/DDBJ databases">
        <authorList>
            <person name="Okamura Y."/>
        </authorList>
    </citation>
    <scope>NUCLEOTIDE SEQUENCE [LARGE SCALE GENOMIC DNA]</scope>
</reference>
<gene>
    <name evidence="3" type="ORF">LNINA_LOCUS6482</name>
</gene>